<dbReference type="PROSITE" id="PS50088">
    <property type="entry name" value="ANK_REPEAT"/>
    <property type="match status" value="2"/>
</dbReference>
<dbReference type="SMART" id="SM00248">
    <property type="entry name" value="ANK"/>
    <property type="match status" value="6"/>
</dbReference>
<reference evidence="5" key="1">
    <citation type="journal article" date="2021" name="Proc. Natl. Acad. Sci. U.S.A.">
        <title>Three genomes in the algal genus Volvox reveal the fate of a haploid sex-determining region after a transition to homothallism.</title>
        <authorList>
            <person name="Yamamoto K."/>
            <person name="Hamaji T."/>
            <person name="Kawai-Toyooka H."/>
            <person name="Matsuzaki R."/>
            <person name="Takahashi F."/>
            <person name="Nishimura Y."/>
            <person name="Kawachi M."/>
            <person name="Noguchi H."/>
            <person name="Minakuchi Y."/>
            <person name="Umen J.G."/>
            <person name="Toyoda A."/>
            <person name="Nozaki H."/>
        </authorList>
    </citation>
    <scope>NUCLEOTIDE SEQUENCE</scope>
    <source>
        <strain evidence="5">NIES-3785</strain>
    </source>
</reference>
<name>A0A8J4LP68_9CHLO</name>
<dbReference type="PRINTS" id="PR01415">
    <property type="entry name" value="ANKYRIN"/>
</dbReference>
<dbReference type="InterPro" id="IPR051070">
    <property type="entry name" value="NF-kappa-B_inhibitor"/>
</dbReference>
<protein>
    <submittedName>
        <fullName evidence="5">Uncharacterized protein</fullName>
    </submittedName>
</protein>
<dbReference type="GO" id="GO:0071356">
    <property type="term" value="P:cellular response to tumor necrosis factor"/>
    <property type="evidence" value="ECO:0007669"/>
    <property type="project" value="TreeGrafter"/>
</dbReference>
<sequence>RMAGPDPDLGPGLGPDPDLGPDPAETIVDAVAVRGCGTVGCEVDFTGEGAAHAAVRAGNVQVVAALCRARAGVAVPGPRGITPLHMAAAAGQLDCVRLLVGAGAPLEAREKEGGLTPLHVAVQSRQLEVVEALIAEGADRTSRDNRGLTPLHTAAQLGPAGAPLLRALLASTQSAVAPPLLPAAVNAADNSQRVTPLHLAAATATVAGPAGPTAGGVEPSIIDNGSGTDESGRKGGACSAAEAAATEAIQVLLGAGADTRATDSSGNTPLHVAAASCLNASAHQLHAYDLTTTYHGVPAGETWRRSEHCWKRCAPLLMLMLMLMVGPTTCSSPPPPVWPTALASPRGNSPMLLGTMQCCSCCLNRTATTGS</sequence>
<accession>A0A8J4LP68</accession>
<evidence type="ECO:0000256" key="3">
    <source>
        <dbReference type="PROSITE-ProRule" id="PRU00023"/>
    </source>
</evidence>
<feature type="repeat" description="ANK" evidence="3">
    <location>
        <begin position="79"/>
        <end position="111"/>
    </location>
</feature>
<dbReference type="PANTHER" id="PTHR46680">
    <property type="entry name" value="NF-KAPPA-B INHIBITOR ALPHA"/>
    <property type="match status" value="1"/>
</dbReference>
<feature type="region of interest" description="Disordered" evidence="4">
    <location>
        <begin position="1"/>
        <end position="23"/>
    </location>
</feature>
<feature type="non-terminal residue" evidence="5">
    <location>
        <position position="371"/>
    </location>
</feature>
<dbReference type="AlphaFoldDB" id="A0A8J4LP68"/>
<proteinExistence type="predicted"/>
<dbReference type="GO" id="GO:0051059">
    <property type="term" value="F:NF-kappaB binding"/>
    <property type="evidence" value="ECO:0007669"/>
    <property type="project" value="TreeGrafter"/>
</dbReference>
<dbReference type="InterPro" id="IPR036770">
    <property type="entry name" value="Ankyrin_rpt-contain_sf"/>
</dbReference>
<keyword evidence="1" id="KW-0677">Repeat</keyword>
<dbReference type="PROSITE" id="PS50297">
    <property type="entry name" value="ANK_REP_REGION"/>
    <property type="match status" value="2"/>
</dbReference>
<dbReference type="PANTHER" id="PTHR46680:SF3">
    <property type="entry name" value="NF-KAPPA-B INHIBITOR CACTUS"/>
    <property type="match status" value="1"/>
</dbReference>
<dbReference type="SUPFAM" id="SSF48403">
    <property type="entry name" value="Ankyrin repeat"/>
    <property type="match status" value="1"/>
</dbReference>
<dbReference type="EMBL" id="BNCQ01000016">
    <property type="protein sequence ID" value="GIM04707.1"/>
    <property type="molecule type" value="Genomic_DNA"/>
</dbReference>
<evidence type="ECO:0000256" key="4">
    <source>
        <dbReference type="SAM" id="MobiDB-lite"/>
    </source>
</evidence>
<dbReference type="Pfam" id="PF12796">
    <property type="entry name" value="Ank_2"/>
    <property type="match status" value="1"/>
</dbReference>
<dbReference type="InterPro" id="IPR002110">
    <property type="entry name" value="Ankyrin_rpt"/>
</dbReference>
<comment type="caution">
    <text evidence="5">The sequence shown here is derived from an EMBL/GenBank/DDBJ whole genome shotgun (WGS) entry which is preliminary data.</text>
</comment>
<evidence type="ECO:0000256" key="1">
    <source>
        <dbReference type="ARBA" id="ARBA00022737"/>
    </source>
</evidence>
<evidence type="ECO:0000256" key="2">
    <source>
        <dbReference type="ARBA" id="ARBA00023043"/>
    </source>
</evidence>
<gene>
    <name evidence="5" type="ORF">Vretimale_9195</name>
</gene>
<dbReference type="Gene3D" id="1.25.40.20">
    <property type="entry name" value="Ankyrin repeat-containing domain"/>
    <property type="match status" value="3"/>
</dbReference>
<feature type="repeat" description="ANK" evidence="3">
    <location>
        <begin position="113"/>
        <end position="145"/>
    </location>
</feature>
<dbReference type="GO" id="GO:0005829">
    <property type="term" value="C:cytosol"/>
    <property type="evidence" value="ECO:0007669"/>
    <property type="project" value="TreeGrafter"/>
</dbReference>
<dbReference type="Proteomes" id="UP000722791">
    <property type="component" value="Unassembled WGS sequence"/>
</dbReference>
<evidence type="ECO:0000313" key="6">
    <source>
        <dbReference type="Proteomes" id="UP000722791"/>
    </source>
</evidence>
<evidence type="ECO:0000313" key="5">
    <source>
        <dbReference type="EMBL" id="GIM04707.1"/>
    </source>
</evidence>
<dbReference type="Pfam" id="PF13637">
    <property type="entry name" value="Ank_4"/>
    <property type="match status" value="1"/>
</dbReference>
<organism evidence="5 6">
    <name type="scientific">Volvox reticuliferus</name>
    <dbReference type="NCBI Taxonomy" id="1737510"/>
    <lineage>
        <taxon>Eukaryota</taxon>
        <taxon>Viridiplantae</taxon>
        <taxon>Chlorophyta</taxon>
        <taxon>core chlorophytes</taxon>
        <taxon>Chlorophyceae</taxon>
        <taxon>CS clade</taxon>
        <taxon>Chlamydomonadales</taxon>
        <taxon>Volvocaceae</taxon>
        <taxon>Volvox</taxon>
    </lineage>
</organism>
<keyword evidence="2 3" id="KW-0040">ANK repeat</keyword>